<reference evidence="2 3" key="1">
    <citation type="journal article" date="2023" name="Plants (Basel)">
        <title>Bridging the Gap: Combining Genomics and Transcriptomics Approaches to Understand Stylosanthes scabra, an Orphan Legume from the Brazilian Caatinga.</title>
        <authorList>
            <person name="Ferreira-Neto J.R.C."/>
            <person name="da Silva M.D."/>
            <person name="Binneck E."/>
            <person name="de Melo N.F."/>
            <person name="da Silva R.H."/>
            <person name="de Melo A.L.T.M."/>
            <person name="Pandolfi V."/>
            <person name="Bustamante F.O."/>
            <person name="Brasileiro-Vidal A.C."/>
            <person name="Benko-Iseppon A.M."/>
        </authorList>
    </citation>
    <scope>NUCLEOTIDE SEQUENCE [LARGE SCALE GENOMIC DNA]</scope>
    <source>
        <tissue evidence="2">Leaves</tissue>
    </source>
</reference>
<organism evidence="2 3">
    <name type="scientific">Stylosanthes scabra</name>
    <dbReference type="NCBI Taxonomy" id="79078"/>
    <lineage>
        <taxon>Eukaryota</taxon>
        <taxon>Viridiplantae</taxon>
        <taxon>Streptophyta</taxon>
        <taxon>Embryophyta</taxon>
        <taxon>Tracheophyta</taxon>
        <taxon>Spermatophyta</taxon>
        <taxon>Magnoliopsida</taxon>
        <taxon>eudicotyledons</taxon>
        <taxon>Gunneridae</taxon>
        <taxon>Pentapetalae</taxon>
        <taxon>rosids</taxon>
        <taxon>fabids</taxon>
        <taxon>Fabales</taxon>
        <taxon>Fabaceae</taxon>
        <taxon>Papilionoideae</taxon>
        <taxon>50 kb inversion clade</taxon>
        <taxon>dalbergioids sensu lato</taxon>
        <taxon>Dalbergieae</taxon>
        <taxon>Pterocarpus clade</taxon>
        <taxon>Stylosanthes</taxon>
    </lineage>
</organism>
<keyword evidence="1" id="KW-0812">Transmembrane</keyword>
<evidence type="ECO:0000313" key="3">
    <source>
        <dbReference type="Proteomes" id="UP001341840"/>
    </source>
</evidence>
<gene>
    <name evidence="2" type="ORF">PIB30_014438</name>
</gene>
<evidence type="ECO:0000313" key="2">
    <source>
        <dbReference type="EMBL" id="MED6168750.1"/>
    </source>
</evidence>
<feature type="transmembrane region" description="Helical" evidence="1">
    <location>
        <begin position="54"/>
        <end position="76"/>
    </location>
</feature>
<evidence type="ECO:0000256" key="1">
    <source>
        <dbReference type="SAM" id="Phobius"/>
    </source>
</evidence>
<keyword evidence="1" id="KW-1133">Transmembrane helix</keyword>
<feature type="transmembrane region" description="Helical" evidence="1">
    <location>
        <begin position="88"/>
        <end position="107"/>
    </location>
</feature>
<dbReference type="EMBL" id="JASCZI010151073">
    <property type="protein sequence ID" value="MED6168750.1"/>
    <property type="molecule type" value="Genomic_DNA"/>
</dbReference>
<sequence>MDSTPRNEAPMRERDEDMAKLKESLEIIGISLQIQFSLISFFKGDKVGEEFLASHPIVVMAMVLLTQLLFFVWLLVTMLCGRVSGKILRWMILVVLGGVSSVLVLPLI</sequence>
<dbReference type="Proteomes" id="UP001341840">
    <property type="component" value="Unassembled WGS sequence"/>
</dbReference>
<keyword evidence="3" id="KW-1185">Reference proteome</keyword>
<protein>
    <submittedName>
        <fullName evidence="2">Uncharacterized protein</fullName>
    </submittedName>
</protein>
<name>A0ABU6V542_9FABA</name>
<comment type="caution">
    <text evidence="2">The sequence shown here is derived from an EMBL/GenBank/DDBJ whole genome shotgun (WGS) entry which is preliminary data.</text>
</comment>
<accession>A0ABU6V542</accession>
<proteinExistence type="predicted"/>
<keyword evidence="1" id="KW-0472">Membrane</keyword>